<protein>
    <submittedName>
        <fullName evidence="3">Macro domain-containing protein</fullName>
    </submittedName>
</protein>
<reference evidence="3" key="2">
    <citation type="submission" date="2019-09" db="UniProtKB">
        <authorList>
            <consortium name="WormBaseParasite"/>
        </authorList>
    </citation>
    <scope>IDENTIFICATION</scope>
</reference>
<sequence length="139" mass="15359">MVEEPHDIVFVVPAAVESPADSEWMEVTMALTLVRGGSELVAVAPPRGEAAWKAIRMKMIEVIQTIRESAPTVKHKVVTKIPAAARECMPALVTGYKLRKGVEAAYPNAVVNEFIDTLRKYLDEDVAIEYSCARTNIFE</sequence>
<keyword evidence="2" id="KW-1185">Reference proteome</keyword>
<dbReference type="OrthoDB" id="5873339at2759"/>
<evidence type="ECO:0000313" key="2">
    <source>
        <dbReference type="Proteomes" id="UP000050761"/>
    </source>
</evidence>
<dbReference type="EMBL" id="UZAH01025949">
    <property type="protein sequence ID" value="VDO73188.1"/>
    <property type="molecule type" value="Genomic_DNA"/>
</dbReference>
<accession>A0A3P8B9U7</accession>
<reference evidence="1 2" key="1">
    <citation type="submission" date="2018-11" db="EMBL/GenBank/DDBJ databases">
        <authorList>
            <consortium name="Pathogen Informatics"/>
        </authorList>
    </citation>
    <scope>NUCLEOTIDE SEQUENCE [LARGE SCALE GENOMIC DNA]</scope>
</reference>
<proteinExistence type="predicted"/>
<gene>
    <name evidence="1" type="ORF">HPBE_LOCUS7668</name>
</gene>
<evidence type="ECO:0000313" key="1">
    <source>
        <dbReference type="EMBL" id="VDO73188.1"/>
    </source>
</evidence>
<dbReference type="Proteomes" id="UP000050761">
    <property type="component" value="Unassembled WGS sequence"/>
</dbReference>
<dbReference type="AlphaFoldDB" id="A0A183FKI8"/>
<accession>A0A183FKI8</accession>
<name>A0A183FKI8_HELPZ</name>
<evidence type="ECO:0000313" key="3">
    <source>
        <dbReference type="WBParaSite" id="HPBE_0000766701-mRNA-1"/>
    </source>
</evidence>
<organism evidence="2 3">
    <name type="scientific">Heligmosomoides polygyrus</name>
    <name type="common">Parasitic roundworm</name>
    <dbReference type="NCBI Taxonomy" id="6339"/>
    <lineage>
        <taxon>Eukaryota</taxon>
        <taxon>Metazoa</taxon>
        <taxon>Ecdysozoa</taxon>
        <taxon>Nematoda</taxon>
        <taxon>Chromadorea</taxon>
        <taxon>Rhabditida</taxon>
        <taxon>Rhabditina</taxon>
        <taxon>Rhabditomorpha</taxon>
        <taxon>Strongyloidea</taxon>
        <taxon>Heligmosomidae</taxon>
        <taxon>Heligmosomoides</taxon>
    </lineage>
</organism>
<dbReference type="WBParaSite" id="HPBE_0000766701-mRNA-1">
    <property type="protein sequence ID" value="HPBE_0000766701-mRNA-1"/>
    <property type="gene ID" value="HPBE_0000766701"/>
</dbReference>